<proteinExistence type="predicted"/>
<sequence>MTTNIDQAAQAATLNNDADIIIQEIKVPDIPSNFFESFKANSAAHCDSTGIWNIDVFPNFTPILIAIMIHALQASSVLEYRANAKCSPATICMYYLSVTYGFFLLNDLFVRKPPSAHARQWQTSTWRAAFADTLMTLPVPEFLQTILSQFHSSHSDRTKNVRFVPTAAGFSHNHFFGRFFPINMFAAIHDCTASLPGNAGRLEIYRDVFTRVLYTITEPAYACYIPELIGIGIDRAVNTTVRYINSKLYQVFNEIFNPVLFRDFQKRSSLANLNLAAPVFPTANVNAYDILFSATPSNLREITVVLRTLAVILKPSFGQATTLASFIDKPSGISILQHGYSSFALPTWVCNTQNYKAASFATVANITLQTDTERAVELNFLQRPAQAFRARLQINDFGLEPQEENPEMAVVEARPNRRRAAAAVDAPNRVRNWPWCLRADADARVVFPRHDNNALVNFVEPDNVTPPVLILDTAGDKVITVHLATLTGKIIESFEIDGSTVPVPDSRRPLSLQNALFADSAIPYRYTIPGTDFQFRAAGVRYPPLARTRPAPDARQEASSLLHDRTRIMLPVLNPHVADAALPDVIPGMTRVPGANFIRYIQSFFGFSTALTFDEDDREDAIPGMTESRLYVWSPYTYTCCSSDTDYNMDDDSSQRYFLTNLRTIFGTDYNLVKVVHPFEAMPIG</sequence>
<organism evidence="1">
    <name type="scientific">Amaranthus cryptic virus 4</name>
    <dbReference type="NCBI Taxonomy" id="2809263"/>
    <lineage>
        <taxon>Viruses</taxon>
        <taxon>Riboviria</taxon>
        <taxon>Orthornavirae</taxon>
        <taxon>Pisuviricota</taxon>
        <taxon>Duplopiviricetes</taxon>
        <taxon>Durnavirales</taxon>
        <taxon>Partitiviridae</taxon>
    </lineage>
</organism>
<dbReference type="InterPro" id="IPR058242">
    <property type="entry name" value="Capsid_partitivirus"/>
</dbReference>
<evidence type="ECO:0000313" key="1">
    <source>
        <dbReference type="EMBL" id="QRG29183.1"/>
    </source>
</evidence>
<dbReference type="Pfam" id="PF25666">
    <property type="entry name" value="Partiti_capsid"/>
    <property type="match status" value="1"/>
</dbReference>
<name>A0A890CAX8_9VIRU</name>
<accession>A0A890CAX8</accession>
<dbReference type="EMBL" id="MT159297">
    <property type="protein sequence ID" value="QRG29183.1"/>
    <property type="molecule type" value="Genomic_RNA"/>
</dbReference>
<reference evidence="1" key="1">
    <citation type="submission" date="2020-03" db="EMBL/GenBank/DDBJ databases">
        <authorList>
            <person name="Jo Y."/>
            <person name="Cho W.K."/>
        </authorList>
    </citation>
    <scope>NUCLEOTIDE SEQUENCE</scope>
    <source>
        <strain evidence="1">Won</strain>
    </source>
</reference>
<protein>
    <submittedName>
        <fullName evidence="1">Putative CP</fullName>
    </submittedName>
</protein>